<dbReference type="InterPro" id="IPR003439">
    <property type="entry name" value="ABC_transporter-like_ATP-bd"/>
</dbReference>
<dbReference type="InterPro" id="IPR050763">
    <property type="entry name" value="ABC_transporter_ATP-binding"/>
</dbReference>
<keyword evidence="2" id="KW-0813">Transport</keyword>
<evidence type="ECO:0000313" key="7">
    <source>
        <dbReference type="Proteomes" id="UP001237207"/>
    </source>
</evidence>
<dbReference type="PANTHER" id="PTHR42711">
    <property type="entry name" value="ABC TRANSPORTER ATP-BINDING PROTEIN"/>
    <property type="match status" value="1"/>
</dbReference>
<feature type="domain" description="ABC transporter" evidence="5">
    <location>
        <begin position="2"/>
        <end position="229"/>
    </location>
</feature>
<proteinExistence type="inferred from homology"/>
<sequence>MISIQKVSKNYGRNHSLKEVSMEIPKGEIFGLLGPNGAGKSTLLSILATISKPSSGTITIKEFDLSLHKKIRPLIGYVPQEIALLDEATVKENMVFWSKFNQSQVSNEYLYDICERFHLANKWTEKVAHLSGGMKRKLNIATALIHQPEILLMDEPTVGIDLQSKMEINQYLKQLAEEGKTIVYTTHDLSEILYLCNRLGVLKNGRLVFEGTIDEAREKLYYEGSQLTDEEVIYHLLKN</sequence>
<protein>
    <submittedName>
        <fullName evidence="6">ABC-2 type transport system ATP-binding protein</fullName>
    </submittedName>
</protein>
<dbReference type="SMART" id="SM00382">
    <property type="entry name" value="AAA"/>
    <property type="match status" value="1"/>
</dbReference>
<dbReference type="EMBL" id="JAUSUC010000062">
    <property type="protein sequence ID" value="MDQ0216629.1"/>
    <property type="molecule type" value="Genomic_DNA"/>
</dbReference>
<dbReference type="PROSITE" id="PS50893">
    <property type="entry name" value="ABC_TRANSPORTER_2"/>
    <property type="match status" value="1"/>
</dbReference>
<name>A0AAJ1T1H9_9BACI</name>
<dbReference type="SUPFAM" id="SSF52540">
    <property type="entry name" value="P-loop containing nucleoside triphosphate hydrolases"/>
    <property type="match status" value="1"/>
</dbReference>
<dbReference type="GO" id="GO:0005524">
    <property type="term" value="F:ATP binding"/>
    <property type="evidence" value="ECO:0007669"/>
    <property type="project" value="UniProtKB-KW"/>
</dbReference>
<evidence type="ECO:0000256" key="2">
    <source>
        <dbReference type="ARBA" id="ARBA00022448"/>
    </source>
</evidence>
<gene>
    <name evidence="6" type="ORF">J2S13_003103</name>
</gene>
<keyword evidence="7" id="KW-1185">Reference proteome</keyword>
<evidence type="ECO:0000256" key="3">
    <source>
        <dbReference type="ARBA" id="ARBA00022741"/>
    </source>
</evidence>
<dbReference type="InterPro" id="IPR027417">
    <property type="entry name" value="P-loop_NTPase"/>
</dbReference>
<keyword evidence="4 6" id="KW-0067">ATP-binding</keyword>
<dbReference type="RefSeq" id="WP_307258695.1">
    <property type="nucleotide sequence ID" value="NZ_JAUSUC010000062.1"/>
</dbReference>
<reference evidence="6" key="1">
    <citation type="submission" date="2023-07" db="EMBL/GenBank/DDBJ databases">
        <title>Genomic Encyclopedia of Type Strains, Phase IV (KMG-IV): sequencing the most valuable type-strain genomes for metagenomic binning, comparative biology and taxonomic classification.</title>
        <authorList>
            <person name="Goeker M."/>
        </authorList>
    </citation>
    <scope>NUCLEOTIDE SEQUENCE</scope>
    <source>
        <strain evidence="6">DSM 23947</strain>
    </source>
</reference>
<dbReference type="PROSITE" id="PS00211">
    <property type="entry name" value="ABC_TRANSPORTER_1"/>
    <property type="match status" value="1"/>
</dbReference>
<keyword evidence="3" id="KW-0547">Nucleotide-binding</keyword>
<comment type="caution">
    <text evidence="6">The sequence shown here is derived from an EMBL/GenBank/DDBJ whole genome shotgun (WGS) entry which is preliminary data.</text>
</comment>
<dbReference type="GO" id="GO:0016887">
    <property type="term" value="F:ATP hydrolysis activity"/>
    <property type="evidence" value="ECO:0007669"/>
    <property type="project" value="InterPro"/>
</dbReference>
<dbReference type="Proteomes" id="UP001237207">
    <property type="component" value="Unassembled WGS sequence"/>
</dbReference>
<evidence type="ECO:0000259" key="5">
    <source>
        <dbReference type="PROSITE" id="PS50893"/>
    </source>
</evidence>
<dbReference type="Pfam" id="PF00005">
    <property type="entry name" value="ABC_tran"/>
    <property type="match status" value="1"/>
</dbReference>
<dbReference type="InterPro" id="IPR003593">
    <property type="entry name" value="AAA+_ATPase"/>
</dbReference>
<dbReference type="Gene3D" id="3.40.50.300">
    <property type="entry name" value="P-loop containing nucleotide triphosphate hydrolases"/>
    <property type="match status" value="1"/>
</dbReference>
<accession>A0AAJ1T1H9</accession>
<dbReference type="InterPro" id="IPR017871">
    <property type="entry name" value="ABC_transporter-like_CS"/>
</dbReference>
<dbReference type="AlphaFoldDB" id="A0AAJ1T1H9"/>
<evidence type="ECO:0000256" key="1">
    <source>
        <dbReference type="ARBA" id="ARBA00005417"/>
    </source>
</evidence>
<dbReference type="CDD" id="cd03230">
    <property type="entry name" value="ABC_DR_subfamily_A"/>
    <property type="match status" value="1"/>
</dbReference>
<dbReference type="PANTHER" id="PTHR42711:SF5">
    <property type="entry name" value="ABC TRANSPORTER ATP-BINDING PROTEIN NATA"/>
    <property type="match status" value="1"/>
</dbReference>
<organism evidence="6 7">
    <name type="scientific">Oikeobacillus pervagus</name>
    <dbReference type="NCBI Taxonomy" id="1325931"/>
    <lineage>
        <taxon>Bacteria</taxon>
        <taxon>Bacillati</taxon>
        <taxon>Bacillota</taxon>
        <taxon>Bacilli</taxon>
        <taxon>Bacillales</taxon>
        <taxon>Bacillaceae</taxon>
        <taxon>Oikeobacillus</taxon>
    </lineage>
</organism>
<evidence type="ECO:0000256" key="4">
    <source>
        <dbReference type="ARBA" id="ARBA00022840"/>
    </source>
</evidence>
<comment type="similarity">
    <text evidence="1">Belongs to the ABC transporter superfamily.</text>
</comment>
<evidence type="ECO:0000313" key="6">
    <source>
        <dbReference type="EMBL" id="MDQ0216629.1"/>
    </source>
</evidence>